<dbReference type="SUPFAM" id="SSF102114">
    <property type="entry name" value="Radical SAM enzymes"/>
    <property type="match status" value="1"/>
</dbReference>
<dbReference type="InterPro" id="IPR013785">
    <property type="entry name" value="Aldolase_TIM"/>
</dbReference>
<evidence type="ECO:0000256" key="5">
    <source>
        <dbReference type="PIRSR" id="PIRSR004869-50"/>
    </source>
</evidence>
<dbReference type="EMBL" id="DXGE01000034">
    <property type="protein sequence ID" value="HIW86392.1"/>
    <property type="molecule type" value="Genomic_DNA"/>
</dbReference>
<proteinExistence type="predicted"/>
<dbReference type="Gene3D" id="3.20.20.70">
    <property type="entry name" value="Aldolase class I"/>
    <property type="match status" value="1"/>
</dbReference>
<dbReference type="InterPro" id="IPR058240">
    <property type="entry name" value="rSAM_sf"/>
</dbReference>
<dbReference type="InterPro" id="IPR016431">
    <property type="entry name" value="Pyrv-formate_lyase-activ_prd"/>
</dbReference>
<feature type="binding site" evidence="5">
    <location>
        <position position="56"/>
    </location>
    <ligand>
        <name>[4Fe-4S] cluster</name>
        <dbReference type="ChEBI" id="CHEBI:49883"/>
        <note>4Fe-4S-S-AdoMet</note>
    </ligand>
</feature>
<sequence length="289" mass="32604">MICRMCPRKCGVNRSERYGFCASPQAFRVARAALHFWEEPCISGRHGSGTVFFSGCNLKCVFCQNNEISLKNKGMEVSGEKLIGIFERLIDSGAENINLVNPTHYALQLGALFSKWKCPVPVVYNSGGYDSVETLKLLDGMIDIYLPDFKYIRNDRAEKYSRAPDYPMTAKAAIAEMLRQQPVAVFENGRMKKGVIIRHLILPGNTNSAVEIIDFCKRHFPGAYLSLMAQYTPCGDLQNFPEINRKLTKREYEKVINYAVSSGLQNVFVQELSSADEDYIPKFDFTGVM</sequence>
<evidence type="ECO:0000313" key="7">
    <source>
        <dbReference type="Proteomes" id="UP000824205"/>
    </source>
</evidence>
<dbReference type="InterPro" id="IPR007197">
    <property type="entry name" value="rSAM"/>
</dbReference>
<dbReference type="AlphaFoldDB" id="A0A9D1RGV8"/>
<comment type="cofactor">
    <cofactor evidence="5">
        <name>[4Fe-4S] cluster</name>
        <dbReference type="ChEBI" id="CHEBI:49883"/>
    </cofactor>
    <text evidence="5">Binds 1 [4Fe-4S] cluster. The cluster is coordinated with 3 cysteines and an exchangeable S-adenosyl-L-methionine.</text>
</comment>
<keyword evidence="3 5" id="KW-0408">Iron</keyword>
<gene>
    <name evidence="6" type="ORF">IAA48_07850</name>
</gene>
<keyword evidence="1 5" id="KW-0949">S-adenosyl-L-methionine</keyword>
<evidence type="ECO:0000256" key="2">
    <source>
        <dbReference type="ARBA" id="ARBA00022723"/>
    </source>
</evidence>
<dbReference type="GO" id="GO:0003824">
    <property type="term" value="F:catalytic activity"/>
    <property type="evidence" value="ECO:0007669"/>
    <property type="project" value="InterPro"/>
</dbReference>
<reference evidence="6" key="1">
    <citation type="journal article" date="2021" name="PeerJ">
        <title>Extensive microbial diversity within the chicken gut microbiome revealed by metagenomics and culture.</title>
        <authorList>
            <person name="Gilroy R."/>
            <person name="Ravi A."/>
            <person name="Getino M."/>
            <person name="Pursley I."/>
            <person name="Horton D.L."/>
            <person name="Alikhan N.F."/>
            <person name="Baker D."/>
            <person name="Gharbi K."/>
            <person name="Hall N."/>
            <person name="Watson M."/>
            <person name="Adriaenssens E.M."/>
            <person name="Foster-Nyarko E."/>
            <person name="Jarju S."/>
            <person name="Secka A."/>
            <person name="Antonio M."/>
            <person name="Oren A."/>
            <person name="Chaudhuri R.R."/>
            <person name="La Ragione R."/>
            <person name="Hildebrand F."/>
            <person name="Pallen M.J."/>
        </authorList>
    </citation>
    <scope>NUCLEOTIDE SEQUENCE</scope>
    <source>
        <strain evidence="6">421</strain>
    </source>
</reference>
<evidence type="ECO:0000313" key="6">
    <source>
        <dbReference type="EMBL" id="HIW86392.1"/>
    </source>
</evidence>
<reference evidence="6" key="2">
    <citation type="submission" date="2021-04" db="EMBL/GenBank/DDBJ databases">
        <authorList>
            <person name="Gilroy R."/>
        </authorList>
    </citation>
    <scope>NUCLEOTIDE SEQUENCE</scope>
    <source>
        <strain evidence="6">421</strain>
    </source>
</reference>
<dbReference type="CDD" id="cd01335">
    <property type="entry name" value="Radical_SAM"/>
    <property type="match status" value="1"/>
</dbReference>
<evidence type="ECO:0000256" key="1">
    <source>
        <dbReference type="ARBA" id="ARBA00022691"/>
    </source>
</evidence>
<dbReference type="PANTHER" id="PTHR43075">
    <property type="entry name" value="FORMATE LYASE ACTIVATING ENZYME, PUTATIVE (AFU_ORTHOLOGUE AFUA_2G15630)-RELATED"/>
    <property type="match status" value="1"/>
</dbReference>
<dbReference type="GO" id="GO:0046872">
    <property type="term" value="F:metal ion binding"/>
    <property type="evidence" value="ECO:0007669"/>
    <property type="project" value="UniProtKB-KW"/>
</dbReference>
<dbReference type="SFLD" id="SFLDS00029">
    <property type="entry name" value="Radical_SAM"/>
    <property type="match status" value="1"/>
</dbReference>
<keyword evidence="2 5" id="KW-0479">Metal-binding</keyword>
<dbReference type="PANTHER" id="PTHR43075:SF1">
    <property type="entry name" value="FORMATE LYASE ACTIVATING ENZYME, PUTATIVE (AFU_ORTHOLOGUE AFUA_2G15630)-RELATED"/>
    <property type="match status" value="1"/>
</dbReference>
<keyword evidence="4 5" id="KW-0411">Iron-sulfur</keyword>
<dbReference type="PIRSF" id="PIRSF004869">
    <property type="entry name" value="PflX_prd"/>
    <property type="match status" value="1"/>
</dbReference>
<evidence type="ECO:0000256" key="3">
    <source>
        <dbReference type="ARBA" id="ARBA00023004"/>
    </source>
</evidence>
<dbReference type="SFLD" id="SFLDG01099">
    <property type="entry name" value="Uncharacterised_Radical_SAM_Su"/>
    <property type="match status" value="1"/>
</dbReference>
<organism evidence="6 7">
    <name type="scientific">Candidatus Eubacterium faecipullorum</name>
    <dbReference type="NCBI Taxonomy" id="2838571"/>
    <lineage>
        <taxon>Bacteria</taxon>
        <taxon>Bacillati</taxon>
        <taxon>Bacillota</taxon>
        <taxon>Clostridia</taxon>
        <taxon>Eubacteriales</taxon>
        <taxon>Eubacteriaceae</taxon>
        <taxon>Eubacterium</taxon>
    </lineage>
</organism>
<feature type="binding site" evidence="5">
    <location>
        <position position="60"/>
    </location>
    <ligand>
        <name>[4Fe-4S] cluster</name>
        <dbReference type="ChEBI" id="CHEBI:49883"/>
        <note>4Fe-4S-S-AdoMet</note>
    </ligand>
</feature>
<dbReference type="InterPro" id="IPR040085">
    <property type="entry name" value="MJ0674-like"/>
</dbReference>
<protein>
    <submittedName>
        <fullName evidence="6">4Fe-4S cluster-binding domain-containing protein</fullName>
    </submittedName>
</protein>
<comment type="caution">
    <text evidence="6">The sequence shown here is derived from an EMBL/GenBank/DDBJ whole genome shotgun (WGS) entry which is preliminary data.</text>
</comment>
<feature type="binding site" evidence="5">
    <location>
        <position position="63"/>
    </location>
    <ligand>
        <name>[4Fe-4S] cluster</name>
        <dbReference type="ChEBI" id="CHEBI:49883"/>
        <note>4Fe-4S-S-AdoMet</note>
    </ligand>
</feature>
<dbReference type="Proteomes" id="UP000824205">
    <property type="component" value="Unassembled WGS sequence"/>
</dbReference>
<accession>A0A9D1RGV8</accession>
<evidence type="ECO:0000256" key="4">
    <source>
        <dbReference type="ARBA" id="ARBA00023014"/>
    </source>
</evidence>
<dbReference type="GO" id="GO:0051536">
    <property type="term" value="F:iron-sulfur cluster binding"/>
    <property type="evidence" value="ECO:0007669"/>
    <property type="project" value="UniProtKB-KW"/>
</dbReference>
<name>A0A9D1RGV8_9FIRM</name>